<dbReference type="EMBL" id="CAJVPQ010028416">
    <property type="protein sequence ID" value="CAG8772985.1"/>
    <property type="molecule type" value="Genomic_DNA"/>
</dbReference>
<evidence type="ECO:0000313" key="2">
    <source>
        <dbReference type="Proteomes" id="UP000789570"/>
    </source>
</evidence>
<feature type="non-terminal residue" evidence="1">
    <location>
        <position position="105"/>
    </location>
</feature>
<dbReference type="AlphaFoldDB" id="A0A9N9JBH4"/>
<organism evidence="1 2">
    <name type="scientific">Funneliformis caledonium</name>
    <dbReference type="NCBI Taxonomy" id="1117310"/>
    <lineage>
        <taxon>Eukaryota</taxon>
        <taxon>Fungi</taxon>
        <taxon>Fungi incertae sedis</taxon>
        <taxon>Mucoromycota</taxon>
        <taxon>Glomeromycotina</taxon>
        <taxon>Glomeromycetes</taxon>
        <taxon>Glomerales</taxon>
        <taxon>Glomeraceae</taxon>
        <taxon>Funneliformis</taxon>
    </lineage>
</organism>
<name>A0A9N9JBH4_9GLOM</name>
<dbReference type="InterPro" id="IPR029044">
    <property type="entry name" value="Nucleotide-diphossugar_trans"/>
</dbReference>
<proteinExistence type="predicted"/>
<sequence>QPKEETSLTVEDLKLMSIEGFIIYTYNALKTLRTCHASMWDDRAIINVHYIMADKPWNKEIINFEQEFQDVKETNDEEAISLFVLNSWWWKVWKGMEFSADDFSV</sequence>
<dbReference type="OrthoDB" id="2014201at2759"/>
<gene>
    <name evidence="1" type="ORF">FCALED_LOCUS17654</name>
</gene>
<dbReference type="Proteomes" id="UP000789570">
    <property type="component" value="Unassembled WGS sequence"/>
</dbReference>
<evidence type="ECO:0000313" key="1">
    <source>
        <dbReference type="EMBL" id="CAG8772985.1"/>
    </source>
</evidence>
<dbReference type="Gene3D" id="3.90.550.10">
    <property type="entry name" value="Spore Coat Polysaccharide Biosynthesis Protein SpsA, Chain A"/>
    <property type="match status" value="1"/>
</dbReference>
<accession>A0A9N9JBH4</accession>
<reference evidence="1" key="1">
    <citation type="submission" date="2021-06" db="EMBL/GenBank/DDBJ databases">
        <authorList>
            <person name="Kallberg Y."/>
            <person name="Tangrot J."/>
            <person name="Rosling A."/>
        </authorList>
    </citation>
    <scope>NUCLEOTIDE SEQUENCE</scope>
    <source>
        <strain evidence="1">UK204</strain>
    </source>
</reference>
<protein>
    <submittedName>
        <fullName evidence="1">5698_t:CDS:1</fullName>
    </submittedName>
</protein>
<keyword evidence="2" id="KW-1185">Reference proteome</keyword>
<comment type="caution">
    <text evidence="1">The sequence shown here is derived from an EMBL/GenBank/DDBJ whole genome shotgun (WGS) entry which is preliminary data.</text>
</comment>